<evidence type="ECO:0008006" key="6">
    <source>
        <dbReference type="Google" id="ProtNLM"/>
    </source>
</evidence>
<dbReference type="Gene3D" id="3.30.360.10">
    <property type="entry name" value="Dihydrodipicolinate Reductase, domain 2"/>
    <property type="match status" value="1"/>
</dbReference>
<dbReference type="Pfam" id="PF01408">
    <property type="entry name" value="GFO_IDH_MocA"/>
    <property type="match status" value="1"/>
</dbReference>
<dbReference type="InterPro" id="IPR000683">
    <property type="entry name" value="Gfo/Idh/MocA-like_OxRdtase_N"/>
</dbReference>
<dbReference type="PANTHER" id="PTHR43818">
    <property type="entry name" value="BCDNA.GH03377"/>
    <property type="match status" value="1"/>
</dbReference>
<dbReference type="AlphaFoldDB" id="W4MAT1"/>
<proteinExistence type="predicted"/>
<dbReference type="PANTHER" id="PTHR43818:SF11">
    <property type="entry name" value="BCDNA.GH03377"/>
    <property type="match status" value="1"/>
</dbReference>
<comment type="caution">
    <text evidence="4">The sequence shown here is derived from an EMBL/GenBank/DDBJ whole genome shotgun (WGS) entry which is preliminary data.</text>
</comment>
<dbReference type="InterPro" id="IPR055080">
    <property type="entry name" value="Gal80p-like_C"/>
</dbReference>
<dbReference type="SUPFAM" id="SSF55347">
    <property type="entry name" value="Glyceraldehyde-3-phosphate dehydrogenase-like, C-terminal domain"/>
    <property type="match status" value="1"/>
</dbReference>
<feature type="domain" description="Gal80p-like C-terminal" evidence="3">
    <location>
        <begin position="153"/>
        <end position="289"/>
    </location>
</feature>
<evidence type="ECO:0000259" key="3">
    <source>
        <dbReference type="Pfam" id="PF22685"/>
    </source>
</evidence>
<evidence type="ECO:0000256" key="1">
    <source>
        <dbReference type="ARBA" id="ARBA00023002"/>
    </source>
</evidence>
<organism evidence="4 5">
    <name type="scientific">Candidatus Entotheonella gemina</name>
    <dbReference type="NCBI Taxonomy" id="1429439"/>
    <lineage>
        <taxon>Bacteria</taxon>
        <taxon>Pseudomonadati</taxon>
        <taxon>Nitrospinota/Tectimicrobiota group</taxon>
        <taxon>Candidatus Tectimicrobiota</taxon>
        <taxon>Candidatus Entotheonellia</taxon>
        <taxon>Candidatus Entotheonellales</taxon>
        <taxon>Candidatus Entotheonellaceae</taxon>
        <taxon>Candidatus Entotheonella</taxon>
    </lineage>
</organism>
<keyword evidence="5" id="KW-1185">Reference proteome</keyword>
<gene>
    <name evidence="4" type="ORF">ETSY2_12020</name>
</gene>
<dbReference type="SUPFAM" id="SSF51735">
    <property type="entry name" value="NAD(P)-binding Rossmann-fold domains"/>
    <property type="match status" value="1"/>
</dbReference>
<evidence type="ECO:0000259" key="2">
    <source>
        <dbReference type="Pfam" id="PF01408"/>
    </source>
</evidence>
<dbReference type="EMBL" id="AZHX01000484">
    <property type="protein sequence ID" value="ETX07293.1"/>
    <property type="molecule type" value="Genomic_DNA"/>
</dbReference>
<dbReference type="InterPro" id="IPR050463">
    <property type="entry name" value="Gfo/Idh/MocA_oxidrdct_glycsds"/>
</dbReference>
<dbReference type="PATRIC" id="fig|1429439.4.peg.2064"/>
<keyword evidence="1" id="KW-0560">Oxidoreductase</keyword>
<protein>
    <recommendedName>
        <fullName evidence="6">Oxidoreductase</fullName>
    </recommendedName>
</protein>
<dbReference type="GO" id="GO:0000166">
    <property type="term" value="F:nucleotide binding"/>
    <property type="evidence" value="ECO:0007669"/>
    <property type="project" value="InterPro"/>
</dbReference>
<dbReference type="Gene3D" id="3.40.50.720">
    <property type="entry name" value="NAD(P)-binding Rossmann-like Domain"/>
    <property type="match status" value="1"/>
</dbReference>
<name>W4MAT1_9BACT</name>
<accession>W4MAT1</accession>
<feature type="domain" description="Gfo/Idh/MocA-like oxidoreductase N-terminal" evidence="2">
    <location>
        <begin position="24"/>
        <end position="145"/>
    </location>
</feature>
<dbReference type="GO" id="GO:0016491">
    <property type="term" value="F:oxidoreductase activity"/>
    <property type="evidence" value="ECO:0007669"/>
    <property type="project" value="UniProtKB-KW"/>
</dbReference>
<evidence type="ECO:0000313" key="4">
    <source>
        <dbReference type="EMBL" id="ETX07293.1"/>
    </source>
</evidence>
<dbReference type="HOGENOM" id="CLU_023194_25_0_7"/>
<evidence type="ECO:0000313" key="5">
    <source>
        <dbReference type="Proteomes" id="UP000019140"/>
    </source>
</evidence>
<dbReference type="Proteomes" id="UP000019140">
    <property type="component" value="Unassembled WGS sequence"/>
</dbReference>
<dbReference type="Pfam" id="PF22685">
    <property type="entry name" value="Gal80p_C-like"/>
    <property type="match status" value="1"/>
</dbReference>
<reference evidence="4 5" key="1">
    <citation type="journal article" date="2014" name="Nature">
        <title>An environmental bacterial taxon with a large and distinct metabolic repertoire.</title>
        <authorList>
            <person name="Wilson M.C."/>
            <person name="Mori T."/>
            <person name="Ruckert C."/>
            <person name="Uria A.R."/>
            <person name="Helf M.J."/>
            <person name="Takada K."/>
            <person name="Gernert C."/>
            <person name="Steffens U.A."/>
            <person name="Heycke N."/>
            <person name="Schmitt S."/>
            <person name="Rinke C."/>
            <person name="Helfrich E.J."/>
            <person name="Brachmann A.O."/>
            <person name="Gurgui C."/>
            <person name="Wakimoto T."/>
            <person name="Kracht M."/>
            <person name="Crusemann M."/>
            <person name="Hentschel U."/>
            <person name="Abe I."/>
            <person name="Matsunaga S."/>
            <person name="Kalinowski J."/>
            <person name="Takeyama H."/>
            <person name="Piel J."/>
        </authorList>
    </citation>
    <scope>NUCLEOTIDE SEQUENCE [LARGE SCALE GENOMIC DNA]</scope>
    <source>
        <strain evidence="5">TSY2</strain>
    </source>
</reference>
<sequence length="385" mass="41787">MANMDQPQRKNVIMEALTMAADKIRMGVIGANIHRGWAPRSHLPAIAASPDFELTAVCTTRPESAEESAKAFGARLAFHDYREMLAHPDIDAVAVVLRVPAHHQHTMDAINAGKHIFTEWPLGRTLAEAQEMAELARAKNVWHLVGLQARLNPAIMHMKALVESGYVGDVMSCHVSVIRDGVLQRMSDRTWQRDDDLGATTLTIPFGHTVDAFCYVVGNFSHVASVVSTQAKQWLETDTQKMLDVTGPDNVLVSGRLANGAVASVHIAANPWAGSGYRMEVYGREGTLVASGGNSPQLGDVRLQGAKAGDKTLHDIDIPAEYIYVPEDMPKGEPYNVGQMYAEFGRAIRSGGACHPDFDDAVALHRLIDTVRAASDQGRELAVPG</sequence>
<dbReference type="InterPro" id="IPR036291">
    <property type="entry name" value="NAD(P)-bd_dom_sf"/>
</dbReference>